<accession>A0ABS4DXH1</accession>
<feature type="transmembrane region" description="Helical" evidence="2">
    <location>
        <begin position="192"/>
        <end position="217"/>
    </location>
</feature>
<feature type="region of interest" description="Disordered" evidence="1">
    <location>
        <begin position="224"/>
        <end position="250"/>
    </location>
</feature>
<dbReference type="Proteomes" id="UP000759443">
    <property type="component" value="Unassembled WGS sequence"/>
</dbReference>
<feature type="compositionally biased region" description="Basic and acidic residues" evidence="1">
    <location>
        <begin position="225"/>
        <end position="250"/>
    </location>
</feature>
<dbReference type="RefSeq" id="WP_209944061.1">
    <property type="nucleotide sequence ID" value="NZ_JAGGJU010000004.1"/>
</dbReference>
<evidence type="ECO:0000313" key="3">
    <source>
        <dbReference type="EMBL" id="MBP1850395.1"/>
    </source>
</evidence>
<comment type="caution">
    <text evidence="3">The sequence shown here is derived from an EMBL/GenBank/DDBJ whole genome shotgun (WGS) entry which is preliminary data.</text>
</comment>
<protein>
    <recommendedName>
        <fullName evidence="5">DUF4328 domain-containing protein</fullName>
    </recommendedName>
</protein>
<keyword evidence="2" id="KW-0472">Membrane</keyword>
<proteinExistence type="predicted"/>
<keyword evidence="2" id="KW-0812">Transmembrane</keyword>
<evidence type="ECO:0000313" key="4">
    <source>
        <dbReference type="Proteomes" id="UP000759443"/>
    </source>
</evidence>
<feature type="transmembrane region" description="Helical" evidence="2">
    <location>
        <begin position="113"/>
        <end position="131"/>
    </location>
</feature>
<feature type="transmembrane region" description="Helical" evidence="2">
    <location>
        <begin position="71"/>
        <end position="93"/>
    </location>
</feature>
<feature type="transmembrane region" description="Helical" evidence="2">
    <location>
        <begin position="22"/>
        <end position="51"/>
    </location>
</feature>
<evidence type="ECO:0000256" key="2">
    <source>
        <dbReference type="SAM" id="Phobius"/>
    </source>
</evidence>
<organism evidence="3 4">
    <name type="scientific">Rhizobium halophytocola</name>
    <dbReference type="NCBI Taxonomy" id="735519"/>
    <lineage>
        <taxon>Bacteria</taxon>
        <taxon>Pseudomonadati</taxon>
        <taxon>Pseudomonadota</taxon>
        <taxon>Alphaproteobacteria</taxon>
        <taxon>Hyphomicrobiales</taxon>
        <taxon>Rhizobiaceae</taxon>
        <taxon>Rhizobium/Agrobacterium group</taxon>
        <taxon>Rhizobium</taxon>
    </lineage>
</organism>
<name>A0ABS4DXH1_9HYPH</name>
<feature type="transmembrane region" description="Helical" evidence="2">
    <location>
        <begin position="152"/>
        <end position="172"/>
    </location>
</feature>
<gene>
    <name evidence="3" type="ORF">J2Z17_001829</name>
</gene>
<evidence type="ECO:0000256" key="1">
    <source>
        <dbReference type="SAM" id="MobiDB-lite"/>
    </source>
</evidence>
<evidence type="ECO:0008006" key="5">
    <source>
        <dbReference type="Google" id="ProtNLM"/>
    </source>
</evidence>
<keyword evidence="4" id="KW-1185">Reference proteome</keyword>
<dbReference type="EMBL" id="JAGGJU010000004">
    <property type="protein sequence ID" value="MBP1850395.1"/>
    <property type="molecule type" value="Genomic_DNA"/>
</dbReference>
<keyword evidence="2" id="KW-1133">Transmembrane helix</keyword>
<reference evidence="3 4" key="1">
    <citation type="submission" date="2021-03" db="EMBL/GenBank/DDBJ databases">
        <title>Genomic Encyclopedia of Type Strains, Phase IV (KMG-IV): sequencing the most valuable type-strain genomes for metagenomic binning, comparative biology and taxonomic classification.</title>
        <authorList>
            <person name="Goeker M."/>
        </authorList>
    </citation>
    <scope>NUCLEOTIDE SEQUENCE [LARGE SCALE GENOMIC DNA]</scope>
    <source>
        <strain evidence="3 4">DSM 21600</strain>
    </source>
</reference>
<sequence>MTASHKAPAEVLGRRLAHARRVWWTLAPLTGLLLTGSVAYQLYFAFISYVLQHTGTTRNTGAGSGVTQVIVSIDGFYMLLLYLAELMSLLAWLRYIWLSLLLTDRIAPGLRRLSPLATVTGFFVPVASFWIQIQAMNDIARAARRGETQRRPLNPVLPAAITLSLFIALQFSRAVAGIPIDVFSDPNAAQHAMQMSSIADIAAFMLLILCDAFMLSVGRGQARALAKEKGRRSEPAPELREEKSKEGMSD</sequence>